<comment type="caution">
    <text evidence="6">The sequence shown here is derived from an EMBL/GenBank/DDBJ whole genome shotgun (WGS) entry which is preliminary data.</text>
</comment>
<name>A0A4Z0BJD0_9BURK</name>
<dbReference type="InterPro" id="IPR005119">
    <property type="entry name" value="LysR_subst-bd"/>
</dbReference>
<dbReference type="CDD" id="cd08427">
    <property type="entry name" value="PBP2_LTTR_like_2"/>
    <property type="match status" value="1"/>
</dbReference>
<evidence type="ECO:0000256" key="4">
    <source>
        <dbReference type="ARBA" id="ARBA00023163"/>
    </source>
</evidence>
<comment type="similarity">
    <text evidence="1">Belongs to the LysR transcriptional regulatory family.</text>
</comment>
<dbReference type="InterPro" id="IPR036390">
    <property type="entry name" value="WH_DNA-bd_sf"/>
</dbReference>
<dbReference type="InterPro" id="IPR000847">
    <property type="entry name" value="LysR_HTH_N"/>
</dbReference>
<dbReference type="PROSITE" id="PS50931">
    <property type="entry name" value="HTH_LYSR"/>
    <property type="match status" value="1"/>
</dbReference>
<dbReference type="PRINTS" id="PR00039">
    <property type="entry name" value="HTHLYSR"/>
</dbReference>
<reference evidence="6 7" key="1">
    <citation type="submission" date="2019-03" db="EMBL/GenBank/DDBJ databases">
        <title>Ramlibacter sp. 18x22-1, whole genome shotgun sequence.</title>
        <authorList>
            <person name="Zhang X."/>
            <person name="Feng G."/>
            <person name="Zhu H."/>
        </authorList>
    </citation>
    <scope>NUCLEOTIDE SEQUENCE [LARGE SCALE GENOMIC DNA]</scope>
    <source>
        <strain evidence="6 7">18x22-1</strain>
    </source>
</reference>
<keyword evidence="2" id="KW-0805">Transcription regulation</keyword>
<dbReference type="PANTHER" id="PTHR30126:SF94">
    <property type="entry name" value="LYSR FAMILY TRANSCRIPTIONAL REGULATOR"/>
    <property type="match status" value="1"/>
</dbReference>
<dbReference type="Pfam" id="PF00126">
    <property type="entry name" value="HTH_1"/>
    <property type="match status" value="1"/>
</dbReference>
<protein>
    <submittedName>
        <fullName evidence="6">LysR family transcriptional regulator</fullName>
    </submittedName>
</protein>
<dbReference type="SUPFAM" id="SSF53850">
    <property type="entry name" value="Periplasmic binding protein-like II"/>
    <property type="match status" value="1"/>
</dbReference>
<organism evidence="6 7">
    <name type="scientific">Ramlibacter humi</name>
    <dbReference type="NCBI Taxonomy" id="2530451"/>
    <lineage>
        <taxon>Bacteria</taxon>
        <taxon>Pseudomonadati</taxon>
        <taxon>Pseudomonadota</taxon>
        <taxon>Betaproteobacteria</taxon>
        <taxon>Burkholderiales</taxon>
        <taxon>Comamonadaceae</taxon>
        <taxon>Ramlibacter</taxon>
    </lineage>
</organism>
<evidence type="ECO:0000256" key="3">
    <source>
        <dbReference type="ARBA" id="ARBA00023125"/>
    </source>
</evidence>
<evidence type="ECO:0000313" key="6">
    <source>
        <dbReference type="EMBL" id="TFY98224.1"/>
    </source>
</evidence>
<dbReference type="EMBL" id="SMLK01000006">
    <property type="protein sequence ID" value="TFY98224.1"/>
    <property type="molecule type" value="Genomic_DNA"/>
</dbReference>
<dbReference type="GO" id="GO:0000976">
    <property type="term" value="F:transcription cis-regulatory region binding"/>
    <property type="evidence" value="ECO:0007669"/>
    <property type="project" value="TreeGrafter"/>
</dbReference>
<dbReference type="GO" id="GO:0003700">
    <property type="term" value="F:DNA-binding transcription factor activity"/>
    <property type="evidence" value="ECO:0007669"/>
    <property type="project" value="InterPro"/>
</dbReference>
<dbReference type="Gene3D" id="1.10.10.10">
    <property type="entry name" value="Winged helix-like DNA-binding domain superfamily/Winged helix DNA-binding domain"/>
    <property type="match status" value="1"/>
</dbReference>
<dbReference type="SUPFAM" id="SSF46785">
    <property type="entry name" value="Winged helix' DNA-binding domain"/>
    <property type="match status" value="1"/>
</dbReference>
<evidence type="ECO:0000256" key="2">
    <source>
        <dbReference type="ARBA" id="ARBA00023015"/>
    </source>
</evidence>
<dbReference type="InterPro" id="IPR036388">
    <property type="entry name" value="WH-like_DNA-bd_sf"/>
</dbReference>
<keyword evidence="4" id="KW-0804">Transcription</keyword>
<keyword evidence="3" id="KW-0238">DNA-binding</keyword>
<evidence type="ECO:0000313" key="7">
    <source>
        <dbReference type="Proteomes" id="UP000297839"/>
    </source>
</evidence>
<evidence type="ECO:0000256" key="1">
    <source>
        <dbReference type="ARBA" id="ARBA00009437"/>
    </source>
</evidence>
<dbReference type="PANTHER" id="PTHR30126">
    <property type="entry name" value="HTH-TYPE TRANSCRIPTIONAL REGULATOR"/>
    <property type="match status" value="1"/>
</dbReference>
<dbReference type="OrthoDB" id="9803735at2"/>
<dbReference type="Pfam" id="PF03466">
    <property type="entry name" value="LysR_substrate"/>
    <property type="match status" value="1"/>
</dbReference>
<gene>
    <name evidence="6" type="ORF">EZ216_16650</name>
</gene>
<keyword evidence="7" id="KW-1185">Reference proteome</keyword>
<sequence length="291" mass="31509">MIRELRTLLAIAREGTFAAAGGRVGLTQAAVSAQMQRLEGELGFELFDRSARAARLNARGQQVVEQAQELMRLYAALGSPQEAPAPATRVNIGAIASAQRSELPAVLARFHRQVPGCSTRVVPGLSGQLADLVDAGELDLAIAIRPPHALPADLRWTTLAQEPFRLLVPRATKGRDWAKLLAEQPFVRYDRGSFGGRQVDRFLRAANLPVHDVCEVDELEAIVALVAEGLGVALLPQAASLGRWPAEVRAIDLGEHTFHREIGLLRRARIAPGAPADTLAGLVLSAYRRRR</sequence>
<dbReference type="RefSeq" id="WP_135250914.1">
    <property type="nucleotide sequence ID" value="NZ_SMLK01000006.1"/>
</dbReference>
<dbReference type="Gene3D" id="3.40.190.290">
    <property type="match status" value="1"/>
</dbReference>
<accession>A0A4Z0BJD0</accession>
<dbReference type="AlphaFoldDB" id="A0A4Z0BJD0"/>
<proteinExistence type="inferred from homology"/>
<dbReference type="Proteomes" id="UP000297839">
    <property type="component" value="Unassembled WGS sequence"/>
</dbReference>
<evidence type="ECO:0000259" key="5">
    <source>
        <dbReference type="PROSITE" id="PS50931"/>
    </source>
</evidence>
<feature type="domain" description="HTH lysR-type" evidence="5">
    <location>
        <begin position="1"/>
        <end position="57"/>
    </location>
</feature>